<feature type="transmembrane region" description="Helical" evidence="1">
    <location>
        <begin position="146"/>
        <end position="165"/>
    </location>
</feature>
<sequence>MDTTYLDLDTLLGLKKEEEDHRLLELATEFSRRDSLVLSSFERFATLCLFHCQHELVQLEEELSGTADLLRIIERHPFHVSSVVDSLSRLLIAIIGAMFLLVPMIVMTVWPGPQRNSSVALIVTSASVLLFAISISVFTKSSNQQIIAASAVYTAVLVVFVGSTAPTGST</sequence>
<protein>
    <recommendedName>
        <fullName evidence="2">DUF6594 domain-containing protein</fullName>
    </recommendedName>
</protein>
<reference evidence="3" key="1">
    <citation type="submission" date="2023-06" db="EMBL/GenBank/DDBJ databases">
        <title>Genome-scale phylogeny and comparative genomics of the fungal order Sordariales.</title>
        <authorList>
            <consortium name="Lawrence Berkeley National Laboratory"/>
            <person name="Hensen N."/>
            <person name="Bonometti L."/>
            <person name="Westerberg I."/>
            <person name="Brannstrom I.O."/>
            <person name="Guillou S."/>
            <person name="Cros-Aarteil S."/>
            <person name="Calhoun S."/>
            <person name="Haridas S."/>
            <person name="Kuo A."/>
            <person name="Mondo S."/>
            <person name="Pangilinan J."/>
            <person name="Riley R."/>
            <person name="Labutti K."/>
            <person name="Andreopoulos B."/>
            <person name="Lipzen A."/>
            <person name="Chen C."/>
            <person name="Yanf M."/>
            <person name="Daum C."/>
            <person name="Ng V."/>
            <person name="Clum A."/>
            <person name="Steindorff A."/>
            <person name="Ohm R."/>
            <person name="Martin F."/>
            <person name="Silar P."/>
            <person name="Natvig D."/>
            <person name="Lalanne C."/>
            <person name="Gautier V."/>
            <person name="Ament-Velasquez S.L."/>
            <person name="Kruys A."/>
            <person name="Hutchinson M.I."/>
            <person name="Powell A.J."/>
            <person name="Barry K."/>
            <person name="Miller A.N."/>
            <person name="Grigoriev I.V."/>
            <person name="Debuchy R."/>
            <person name="Gladieux P."/>
            <person name="Thoren M.H."/>
            <person name="Johannesson H."/>
        </authorList>
    </citation>
    <scope>NUCLEOTIDE SEQUENCE</scope>
    <source>
        <strain evidence="3">CBS 606.72</strain>
    </source>
</reference>
<dbReference type="PANTHER" id="PTHR34502">
    <property type="entry name" value="DUF6594 DOMAIN-CONTAINING PROTEIN-RELATED"/>
    <property type="match status" value="1"/>
</dbReference>
<dbReference type="Proteomes" id="UP001175000">
    <property type="component" value="Unassembled WGS sequence"/>
</dbReference>
<accession>A0AA39WW33</accession>
<feature type="transmembrane region" description="Helical" evidence="1">
    <location>
        <begin position="118"/>
        <end position="139"/>
    </location>
</feature>
<dbReference type="AlphaFoldDB" id="A0AA39WW33"/>
<keyword evidence="1" id="KW-0812">Transmembrane</keyword>
<evidence type="ECO:0000313" key="3">
    <source>
        <dbReference type="EMBL" id="KAK0622467.1"/>
    </source>
</evidence>
<gene>
    <name evidence="3" type="ORF">B0T14DRAFT_563915</name>
</gene>
<organism evidence="3 4">
    <name type="scientific">Immersiella caudata</name>
    <dbReference type="NCBI Taxonomy" id="314043"/>
    <lineage>
        <taxon>Eukaryota</taxon>
        <taxon>Fungi</taxon>
        <taxon>Dikarya</taxon>
        <taxon>Ascomycota</taxon>
        <taxon>Pezizomycotina</taxon>
        <taxon>Sordariomycetes</taxon>
        <taxon>Sordariomycetidae</taxon>
        <taxon>Sordariales</taxon>
        <taxon>Lasiosphaeriaceae</taxon>
        <taxon>Immersiella</taxon>
    </lineage>
</organism>
<keyword evidence="1" id="KW-0472">Membrane</keyword>
<evidence type="ECO:0000256" key="1">
    <source>
        <dbReference type="SAM" id="Phobius"/>
    </source>
</evidence>
<comment type="caution">
    <text evidence="3">The sequence shown here is derived from an EMBL/GenBank/DDBJ whole genome shotgun (WGS) entry which is preliminary data.</text>
</comment>
<feature type="transmembrane region" description="Helical" evidence="1">
    <location>
        <begin position="90"/>
        <end position="112"/>
    </location>
</feature>
<dbReference type="InterPro" id="IPR046529">
    <property type="entry name" value="DUF6594"/>
</dbReference>
<proteinExistence type="predicted"/>
<evidence type="ECO:0000313" key="4">
    <source>
        <dbReference type="Proteomes" id="UP001175000"/>
    </source>
</evidence>
<evidence type="ECO:0000259" key="2">
    <source>
        <dbReference type="Pfam" id="PF20237"/>
    </source>
</evidence>
<keyword evidence="4" id="KW-1185">Reference proteome</keyword>
<name>A0AA39WW33_9PEZI</name>
<dbReference type="PANTHER" id="PTHR34502:SF5">
    <property type="entry name" value="DUF6594 DOMAIN-CONTAINING PROTEIN"/>
    <property type="match status" value="1"/>
</dbReference>
<dbReference type="EMBL" id="JAULSU010000003">
    <property type="protein sequence ID" value="KAK0622467.1"/>
    <property type="molecule type" value="Genomic_DNA"/>
</dbReference>
<dbReference type="Pfam" id="PF20237">
    <property type="entry name" value="DUF6594"/>
    <property type="match status" value="1"/>
</dbReference>
<keyword evidence="1" id="KW-1133">Transmembrane helix</keyword>
<feature type="domain" description="DUF6594" evidence="2">
    <location>
        <begin position="81"/>
        <end position="158"/>
    </location>
</feature>